<sequence length="220" mass="24962">MIRPISSRSSKHSTAKRPATLRKTYQGLCKSFLTAHECPVFTIPAQWRGILLRHRFTNYFVSTMKKPLVLLFLSLMVPDVSAQVRASPKQSTTMKLNAGIITPKLKETKAFYTNVLGFGTTFENDFYLLMHTPDRQAELSFLLPNHPSQQPLFHKPFAGQGMYLTIEVDDVDTLFQALKQKGVPIKIDLRTEPWGDRHFAIEDPNGIGIDLVTYSPPQQK</sequence>
<gene>
    <name evidence="2" type="ORF">BN8_01882</name>
</gene>
<dbReference type="SUPFAM" id="SSF54593">
    <property type="entry name" value="Glyoxalase/Bleomycin resistance protein/Dihydroxybiphenyl dioxygenase"/>
    <property type="match status" value="1"/>
</dbReference>
<feature type="domain" description="VOC" evidence="1">
    <location>
        <begin position="93"/>
        <end position="214"/>
    </location>
</feature>
<keyword evidence="3" id="KW-1185">Reference proteome</keyword>
<dbReference type="EMBL" id="CAIT01000006">
    <property type="protein sequence ID" value="CCH52848.1"/>
    <property type="molecule type" value="Genomic_DNA"/>
</dbReference>
<dbReference type="STRING" id="1185876.BN8_01882"/>
<protein>
    <submittedName>
        <fullName evidence="2">Glyoxalase/bleomycin resistance protein/dioxygenase</fullName>
    </submittedName>
</protein>
<accession>I2GG23</accession>
<name>I2GG23_9BACT</name>
<dbReference type="eggNOG" id="COG0346">
    <property type="taxonomic scope" value="Bacteria"/>
</dbReference>
<proteinExistence type="predicted"/>
<dbReference type="Proteomes" id="UP000009309">
    <property type="component" value="Unassembled WGS sequence"/>
</dbReference>
<evidence type="ECO:0000313" key="3">
    <source>
        <dbReference type="Proteomes" id="UP000009309"/>
    </source>
</evidence>
<dbReference type="AlphaFoldDB" id="I2GG23"/>
<evidence type="ECO:0000313" key="2">
    <source>
        <dbReference type="EMBL" id="CCH52848.1"/>
    </source>
</evidence>
<dbReference type="Gene3D" id="3.30.720.120">
    <property type="match status" value="1"/>
</dbReference>
<dbReference type="InterPro" id="IPR029068">
    <property type="entry name" value="Glyas_Bleomycin-R_OHBP_Dase"/>
</dbReference>
<dbReference type="PROSITE" id="PS51819">
    <property type="entry name" value="VOC"/>
    <property type="match status" value="1"/>
</dbReference>
<dbReference type="Pfam" id="PF00903">
    <property type="entry name" value="Glyoxalase"/>
    <property type="match status" value="1"/>
</dbReference>
<evidence type="ECO:0000259" key="1">
    <source>
        <dbReference type="PROSITE" id="PS51819"/>
    </source>
</evidence>
<dbReference type="InterPro" id="IPR037523">
    <property type="entry name" value="VOC_core"/>
</dbReference>
<reference evidence="2 3" key="1">
    <citation type="journal article" date="2012" name="J. Bacteriol.">
        <title>Genome Sequence of the Filamentous Bacterium Fibrisoma limi BUZ 3T.</title>
        <authorList>
            <person name="Filippini M."/>
            <person name="Qi W."/>
            <person name="Jaenicke S."/>
            <person name="Goesmann A."/>
            <person name="Smits T.H."/>
            <person name="Bagheri H.C."/>
        </authorList>
    </citation>
    <scope>NUCLEOTIDE SEQUENCE [LARGE SCALE GENOMIC DNA]</scope>
    <source>
        <strain evidence="3">BUZ 3T</strain>
    </source>
</reference>
<keyword evidence="2" id="KW-0560">Oxidoreductase</keyword>
<dbReference type="InterPro" id="IPR004360">
    <property type="entry name" value="Glyas_Fos-R_dOase_dom"/>
</dbReference>
<keyword evidence="2" id="KW-0223">Dioxygenase</keyword>
<dbReference type="GO" id="GO:0051213">
    <property type="term" value="F:dioxygenase activity"/>
    <property type="evidence" value="ECO:0007669"/>
    <property type="project" value="UniProtKB-KW"/>
</dbReference>
<comment type="caution">
    <text evidence="2">The sequence shown here is derived from an EMBL/GenBank/DDBJ whole genome shotgun (WGS) entry which is preliminary data.</text>
</comment>
<dbReference type="Gene3D" id="3.30.720.110">
    <property type="match status" value="1"/>
</dbReference>
<organism evidence="2 3">
    <name type="scientific">Fibrisoma limi BUZ 3</name>
    <dbReference type="NCBI Taxonomy" id="1185876"/>
    <lineage>
        <taxon>Bacteria</taxon>
        <taxon>Pseudomonadati</taxon>
        <taxon>Bacteroidota</taxon>
        <taxon>Cytophagia</taxon>
        <taxon>Cytophagales</taxon>
        <taxon>Spirosomataceae</taxon>
        <taxon>Fibrisoma</taxon>
    </lineage>
</organism>